<dbReference type="Pfam" id="PF02714">
    <property type="entry name" value="RSN1_7TM"/>
    <property type="match status" value="1"/>
</dbReference>
<feature type="transmembrane region" description="Helical" evidence="2">
    <location>
        <begin position="109"/>
        <end position="131"/>
    </location>
</feature>
<protein>
    <recommendedName>
        <fullName evidence="7">CSC1/OSCA1-like cytosolic domain-containing protein</fullName>
    </recommendedName>
</protein>
<feature type="transmembrane region" description="Helical" evidence="2">
    <location>
        <begin position="513"/>
        <end position="535"/>
    </location>
</feature>
<feature type="transmembrane region" description="Helical" evidence="2">
    <location>
        <begin position="736"/>
        <end position="754"/>
    </location>
</feature>
<gene>
    <name evidence="5" type="ORF">PHET_02134</name>
</gene>
<dbReference type="EMBL" id="LUCH01000699">
    <property type="protein sequence ID" value="KAF5404508.1"/>
    <property type="molecule type" value="Genomic_DNA"/>
</dbReference>
<organism evidence="5 6">
    <name type="scientific">Paragonimus heterotremus</name>
    <dbReference type="NCBI Taxonomy" id="100268"/>
    <lineage>
        <taxon>Eukaryota</taxon>
        <taxon>Metazoa</taxon>
        <taxon>Spiralia</taxon>
        <taxon>Lophotrochozoa</taxon>
        <taxon>Platyhelminthes</taxon>
        <taxon>Trematoda</taxon>
        <taxon>Digenea</taxon>
        <taxon>Plagiorchiida</taxon>
        <taxon>Troglotremata</taxon>
        <taxon>Troglotrematidae</taxon>
        <taxon>Paragonimus</taxon>
    </lineage>
</organism>
<dbReference type="GO" id="GO:0005886">
    <property type="term" value="C:plasma membrane"/>
    <property type="evidence" value="ECO:0007669"/>
    <property type="project" value="TreeGrafter"/>
</dbReference>
<keyword evidence="2" id="KW-0812">Transmembrane</keyword>
<feature type="transmembrane region" description="Helical" evidence="2">
    <location>
        <begin position="157"/>
        <end position="179"/>
    </location>
</feature>
<feature type="transmembrane region" description="Helical" evidence="2">
    <location>
        <begin position="32"/>
        <end position="53"/>
    </location>
</feature>
<keyword evidence="2" id="KW-0472">Membrane</keyword>
<comment type="caution">
    <text evidence="5">The sequence shown here is derived from an EMBL/GenBank/DDBJ whole genome shotgun (WGS) entry which is preliminary data.</text>
</comment>
<dbReference type="InterPro" id="IPR045122">
    <property type="entry name" value="Csc1-like"/>
</dbReference>
<dbReference type="AlphaFoldDB" id="A0A8J4SR33"/>
<dbReference type="GO" id="GO:0005227">
    <property type="term" value="F:calcium-activated cation channel activity"/>
    <property type="evidence" value="ECO:0007669"/>
    <property type="project" value="InterPro"/>
</dbReference>
<keyword evidence="2" id="KW-1133">Transmembrane helix</keyword>
<feature type="domain" description="CSC1/OSCA1-like 7TM region" evidence="3">
    <location>
        <begin position="476"/>
        <end position="705"/>
    </location>
</feature>
<evidence type="ECO:0000313" key="6">
    <source>
        <dbReference type="Proteomes" id="UP000748531"/>
    </source>
</evidence>
<dbReference type="Pfam" id="PF14703">
    <property type="entry name" value="PHM7_cyt"/>
    <property type="match status" value="1"/>
</dbReference>
<dbReference type="PANTHER" id="PTHR13018">
    <property type="entry name" value="PROBABLE MEMBRANE PROTEIN DUF221-RELATED"/>
    <property type="match status" value="1"/>
</dbReference>
<keyword evidence="6" id="KW-1185">Reference proteome</keyword>
<name>A0A8J4SR33_9TREM</name>
<feature type="transmembrane region" description="Helical" evidence="2">
    <location>
        <begin position="664"/>
        <end position="690"/>
    </location>
</feature>
<dbReference type="InterPro" id="IPR003864">
    <property type="entry name" value="CSC1/OSCA1-like_7TM"/>
</dbReference>
<sequence>MRNATDVPAEECANQHNLVGFGPEFLWSFQGIPFNIVINIFGLAICMFVHYLMVQVTESKRKSGRAVFSVYRRDYTSEVAPTLWQCWCMPYWKIAQLSGPDGVAYLHTLIYSMFQMLTFTPFLFVAVPIYYRGGPSDSLFTRLTISNLDLLDIFGSWVIWSLTFICTLLFLIVTVCRFIHAYRWSMTDSICGSWKHTTHTQIVKQTSNLPPECQCSLLNRIPNVIMLSNVPTLDEAEIQKELQHIFSTIQPPVKVQWIHLIRDTSTIVDLEQKRIRIMRLLELANEEWTSSGIHPVYQTQNCKCEFCPSCGISCCLVCCKSRCCERKDAIDHYENELISIERILQTKYAVSLGLKQSNVGEQNIVTFNPDELLAPFTGLIFVGFENAKEALQVAKHFTSDGRNTIPTYYTIHPETHIGCLSSKCWQPEKSLKRSQHGRALLANLQLAPIPNDLLWPNILSSRYRGSCWWMENFCKTLGVFIVALFLTSPSYLLMVLNYISTLRLFGPQFSVAVFQWIPAMVLVAVSALVKQLVIASEAWTNHVTYGGREKAGQRTLFAFLVLTVLIFPSLGLGGLPALLMKYYKSAMLRTLRLECIFSPDSSVLFINYVTTCSMLGSGLLLLQFGRWFSFLCRCCTVHSNAEAEFLARENAGPFPFRERYASMALIQTIVVAFAPLAPIILPFGIFYLFVDYLVCSFALVRIYQPGFSADYGECEQNPEDSRPVYHLSWVIQSTNASLTGICLACFYLLCFFALRVRITQLRFVGIGFFALFLFTVFISIILTFTTTRCCLVAINKCILSHSPTTDKNRDSSAEENPEISNIPPVEPSIQASLRIRKAYSPPFVRDLVVST</sequence>
<dbReference type="Proteomes" id="UP000748531">
    <property type="component" value="Unassembled WGS sequence"/>
</dbReference>
<evidence type="ECO:0000256" key="1">
    <source>
        <dbReference type="SAM" id="MobiDB-lite"/>
    </source>
</evidence>
<dbReference type="PANTHER" id="PTHR13018:SF5">
    <property type="entry name" value="RE44586P"/>
    <property type="match status" value="1"/>
</dbReference>
<reference evidence="5" key="1">
    <citation type="submission" date="2019-05" db="EMBL/GenBank/DDBJ databases">
        <title>Annotation for the trematode Paragonimus heterotremus.</title>
        <authorList>
            <person name="Choi Y.-J."/>
        </authorList>
    </citation>
    <scope>NUCLEOTIDE SEQUENCE</scope>
    <source>
        <strain evidence="5">LC</strain>
    </source>
</reference>
<evidence type="ECO:0008006" key="7">
    <source>
        <dbReference type="Google" id="ProtNLM"/>
    </source>
</evidence>
<evidence type="ECO:0000256" key="2">
    <source>
        <dbReference type="SAM" id="Phobius"/>
    </source>
</evidence>
<dbReference type="OrthoDB" id="1689567at2759"/>
<feature type="domain" description="CSC1/OSCA1-like cytosolic" evidence="4">
    <location>
        <begin position="225"/>
        <end position="457"/>
    </location>
</feature>
<proteinExistence type="predicted"/>
<evidence type="ECO:0000259" key="4">
    <source>
        <dbReference type="Pfam" id="PF14703"/>
    </source>
</evidence>
<feature type="region of interest" description="Disordered" evidence="1">
    <location>
        <begin position="803"/>
        <end position="825"/>
    </location>
</feature>
<feature type="transmembrane region" description="Helical" evidence="2">
    <location>
        <begin position="761"/>
        <end position="784"/>
    </location>
</feature>
<feature type="transmembrane region" description="Helical" evidence="2">
    <location>
        <begin position="556"/>
        <end position="583"/>
    </location>
</feature>
<feature type="transmembrane region" description="Helical" evidence="2">
    <location>
        <begin position="472"/>
        <end position="493"/>
    </location>
</feature>
<feature type="transmembrane region" description="Helical" evidence="2">
    <location>
        <begin position="603"/>
        <end position="622"/>
    </location>
</feature>
<evidence type="ECO:0000259" key="3">
    <source>
        <dbReference type="Pfam" id="PF02714"/>
    </source>
</evidence>
<dbReference type="InterPro" id="IPR027815">
    <property type="entry name" value="CSC1/OSCA1-like_cyt"/>
</dbReference>
<accession>A0A8J4SR33</accession>
<evidence type="ECO:0000313" key="5">
    <source>
        <dbReference type="EMBL" id="KAF5404508.1"/>
    </source>
</evidence>